<dbReference type="GO" id="GO:0005886">
    <property type="term" value="C:plasma membrane"/>
    <property type="evidence" value="ECO:0007669"/>
    <property type="project" value="UniProtKB-SubCell"/>
</dbReference>
<dbReference type="InterPro" id="IPR003445">
    <property type="entry name" value="Cat_transpt"/>
</dbReference>
<accession>A0A398DG96</accession>
<feature type="transmembrane region" description="Helical" evidence="9">
    <location>
        <begin position="281"/>
        <end position="302"/>
    </location>
</feature>
<comment type="similarity">
    <text evidence="2">Belongs to the TrkH potassium transport family.</text>
</comment>
<dbReference type="EMBL" id="QXIT01000037">
    <property type="protein sequence ID" value="RIE09971.1"/>
    <property type="molecule type" value="Genomic_DNA"/>
</dbReference>
<evidence type="ECO:0000313" key="10">
    <source>
        <dbReference type="EMBL" id="RIE09971.1"/>
    </source>
</evidence>
<evidence type="ECO:0000256" key="4">
    <source>
        <dbReference type="ARBA" id="ARBA00022475"/>
    </source>
</evidence>
<keyword evidence="6 9" id="KW-1133">Transmembrane helix</keyword>
<evidence type="ECO:0000313" key="13">
    <source>
        <dbReference type="Proteomes" id="UP000266489"/>
    </source>
</evidence>
<reference evidence="12 13" key="1">
    <citation type="submission" date="2018-09" db="EMBL/GenBank/DDBJ databases">
        <title>Discovery and Ecogenomic Context for Candidatus Cryosericales, a Global Caldiserica Order Active in Thawing Permafrost.</title>
        <authorList>
            <person name="Martinez M.A."/>
            <person name="Woodcroft B.J."/>
            <person name="Ignacio Espinoza J.C."/>
            <person name="Zayed A."/>
            <person name="Singleton C.M."/>
            <person name="Boyd J."/>
            <person name="Li Y.-F."/>
            <person name="Purvine S."/>
            <person name="Maughan H."/>
            <person name="Hodgkins S.B."/>
            <person name="Anderson D."/>
            <person name="Sederholm M."/>
            <person name="Temperton B."/>
            <person name="Saleska S.R."/>
            <person name="Tyson G.W."/>
            <person name="Rich V.I."/>
        </authorList>
    </citation>
    <scope>NUCLEOTIDE SEQUENCE [LARGE SCALE GENOMIC DNA]</scope>
    <source>
        <strain evidence="11 13">SMC5</strain>
        <strain evidence="10 12">SMC6</strain>
    </source>
</reference>
<comment type="subcellular location">
    <subcellularLocation>
        <location evidence="1">Cell membrane</location>
        <topology evidence="1">Multi-pass membrane protein</topology>
    </subcellularLocation>
</comment>
<feature type="transmembrane region" description="Helical" evidence="9">
    <location>
        <begin position="345"/>
        <end position="367"/>
    </location>
</feature>
<keyword evidence="8 9" id="KW-0472">Membrane</keyword>
<name>A0A398DFK6_9BACT</name>
<accession>A0A398DFK6</accession>
<evidence type="ECO:0000256" key="7">
    <source>
        <dbReference type="ARBA" id="ARBA00023065"/>
    </source>
</evidence>
<feature type="transmembrane region" description="Helical" evidence="9">
    <location>
        <begin position="44"/>
        <end position="64"/>
    </location>
</feature>
<evidence type="ECO:0000256" key="1">
    <source>
        <dbReference type="ARBA" id="ARBA00004651"/>
    </source>
</evidence>
<dbReference type="PANTHER" id="PTHR32024:SF2">
    <property type="entry name" value="TRK SYSTEM POTASSIUM UPTAKE PROTEIN TRKG-RELATED"/>
    <property type="match status" value="1"/>
</dbReference>
<dbReference type="Proteomes" id="UP000266260">
    <property type="component" value="Unassembled WGS sequence"/>
</dbReference>
<comment type="caution">
    <text evidence="10">The sequence shown here is derived from an EMBL/GenBank/DDBJ whole genome shotgun (WGS) entry which is preliminary data.</text>
</comment>
<keyword evidence="7" id="KW-0406">Ion transport</keyword>
<dbReference type="GO" id="GO:0030001">
    <property type="term" value="P:metal ion transport"/>
    <property type="evidence" value="ECO:0007669"/>
    <property type="project" value="UniProtKB-ARBA"/>
</dbReference>
<feature type="transmembrane region" description="Helical" evidence="9">
    <location>
        <begin position="477"/>
        <end position="497"/>
    </location>
</feature>
<evidence type="ECO:0000256" key="9">
    <source>
        <dbReference type="SAM" id="Phobius"/>
    </source>
</evidence>
<feature type="transmembrane region" description="Helical" evidence="9">
    <location>
        <begin position="76"/>
        <end position="97"/>
    </location>
</feature>
<feature type="transmembrane region" description="Helical" evidence="9">
    <location>
        <begin position="12"/>
        <end position="38"/>
    </location>
</feature>
<keyword evidence="5 9" id="KW-0812">Transmembrane</keyword>
<keyword evidence="3" id="KW-0813">Transport</keyword>
<dbReference type="OrthoDB" id="9810952at2"/>
<dbReference type="RefSeq" id="WP_119119365.1">
    <property type="nucleotide sequence ID" value="NZ_QXIT01000037.1"/>
</dbReference>
<keyword evidence="4" id="KW-1003">Cell membrane</keyword>
<feature type="transmembrane region" description="Helical" evidence="9">
    <location>
        <begin position="414"/>
        <end position="437"/>
    </location>
</feature>
<dbReference type="EMBL" id="QXIU01000050">
    <property type="protein sequence ID" value="RIE14542.1"/>
    <property type="molecule type" value="Genomic_DNA"/>
</dbReference>
<dbReference type="AlphaFoldDB" id="A0A398DFK6"/>
<protein>
    <submittedName>
        <fullName evidence="10">TrkH family potassium uptake protein</fullName>
    </submittedName>
</protein>
<evidence type="ECO:0000256" key="2">
    <source>
        <dbReference type="ARBA" id="ARBA00009137"/>
    </source>
</evidence>
<feature type="transmembrane region" description="Helical" evidence="9">
    <location>
        <begin position="186"/>
        <end position="207"/>
    </location>
</feature>
<feature type="transmembrane region" description="Helical" evidence="9">
    <location>
        <begin position="143"/>
        <end position="166"/>
    </location>
</feature>
<dbReference type="Pfam" id="PF02386">
    <property type="entry name" value="TrkH"/>
    <property type="match status" value="1"/>
</dbReference>
<gene>
    <name evidence="11" type="ORF">SMC5_01910</name>
    <name evidence="10" type="ORF">SMC6_02015</name>
</gene>
<feature type="transmembrane region" description="Helical" evidence="9">
    <location>
        <begin position="250"/>
        <end position="269"/>
    </location>
</feature>
<proteinExistence type="inferred from homology"/>
<sequence length="507" mass="55337">MIRRVWKEDFRIIGYYTGLVTIGVGLLMLIPMVTSLVFREWASALDFAISVALTLLVGYTLALISRTKSTPGLTHAMVIAAGSWLVAMVLSGVPYVLSGHSESFLDACFDTMSGYTTTGLFLLQDLDHISQGLNMWRHLLTYVGGQGIVVLALTFLIGSTGGAFKIMVGEGKEEKLEPNVRHIAVLIWRISLIYLGVGTVVLGLIAMANGIKPYLAFFHGAYIFMSAWSTGGFAPYSQNMLYYHSSAMEIASMVFFILGSFNFALHYAVWTGNRREILRNVEIVSFTITVLTTFSLVCLALMQRGVYPNAVELFRRGFFQLISGHTTTGQSNIYARTFVREWGPLGMLATTIAMAIGASAASTGGGFKGLRMGIIVKGIATDIRKLLSPERAVVTGHYHHLHDNTLTDSVVKGAAVIVVLYVLIYVVGAVVGMAYGYPMVDAFFESVSAGSNTGLSCGVTQASMPTLLKIVYMLEMWMGRLEFLSVFTLFGFIATSFRSMRVRKAAV</sequence>
<dbReference type="GO" id="GO:0008324">
    <property type="term" value="F:monoatomic cation transmembrane transporter activity"/>
    <property type="evidence" value="ECO:0007669"/>
    <property type="project" value="InterPro"/>
</dbReference>
<evidence type="ECO:0000313" key="11">
    <source>
        <dbReference type="EMBL" id="RIE14542.1"/>
    </source>
</evidence>
<organism evidence="10 12">
    <name type="scientific">Candidatus Cryosericum odellii</name>
    <dbReference type="NCBI Taxonomy" id="2290917"/>
    <lineage>
        <taxon>Bacteria</taxon>
        <taxon>Pseudomonadati</taxon>
        <taxon>Caldisericota/Cryosericota group</taxon>
        <taxon>Candidatus Cryosericota</taxon>
        <taxon>Candidatus Cryosericia</taxon>
        <taxon>Candidatus Cryosericales</taxon>
        <taxon>Candidatus Cryosericaceae</taxon>
        <taxon>Candidatus Cryosericum</taxon>
    </lineage>
</organism>
<evidence type="ECO:0000313" key="12">
    <source>
        <dbReference type="Proteomes" id="UP000266260"/>
    </source>
</evidence>
<dbReference type="PANTHER" id="PTHR32024">
    <property type="entry name" value="TRK SYSTEM POTASSIUM UPTAKE PROTEIN TRKG-RELATED"/>
    <property type="match status" value="1"/>
</dbReference>
<keyword evidence="12" id="KW-1185">Reference proteome</keyword>
<dbReference type="Proteomes" id="UP000266489">
    <property type="component" value="Unassembled WGS sequence"/>
</dbReference>
<evidence type="ECO:0000256" key="6">
    <source>
        <dbReference type="ARBA" id="ARBA00022989"/>
    </source>
</evidence>
<evidence type="ECO:0000256" key="3">
    <source>
        <dbReference type="ARBA" id="ARBA00022448"/>
    </source>
</evidence>
<evidence type="ECO:0000256" key="5">
    <source>
        <dbReference type="ARBA" id="ARBA00022692"/>
    </source>
</evidence>
<evidence type="ECO:0000256" key="8">
    <source>
        <dbReference type="ARBA" id="ARBA00023136"/>
    </source>
</evidence>